<keyword evidence="2" id="KW-1185">Reference proteome</keyword>
<name>A0A937F7V0_9BACT</name>
<dbReference type="RefSeq" id="WP_202244456.1">
    <property type="nucleotide sequence ID" value="NZ_JAESIY010000005.1"/>
</dbReference>
<sequence length="315" mass="35497">MKTIYDLIPEKFFTTSLKDNALGSIKIAVLREVIGNAIIRSNYPDETITFKLSEMRDVVEVPARKLKSREKLLGLKLCREFGVVDKELRYNVIKKSQQLANPNSVLFGDSVTESGDSVALTSRVIYDWAYSLRDINQITATLQHNALSEGGTMWNEEEGKLRQSLFQVQYVKPGTYLPHFITLENVTPELFVHLLLCVMNETRYFAQSTTTSTANVKNHILGVGFADFEQPVNSYSISKNWNNDDVNYETTSASIDAAMTKAYGEQGYVKGEKLVSLVNELWQDKEGMNALYAKAHADCEQYLKDIHIVKAKGGK</sequence>
<dbReference type="AlphaFoldDB" id="A0A937F7V0"/>
<gene>
    <name evidence="1" type="primary">cas7d</name>
    <name evidence="1" type="ORF">JL102_11050</name>
</gene>
<accession>A0A937F7V0</accession>
<protein>
    <submittedName>
        <fullName evidence="1">Type I-D CRISPR-associated protein Cas7/Csc2</fullName>
    </submittedName>
</protein>
<reference evidence="1" key="1">
    <citation type="submission" date="2021-01" db="EMBL/GenBank/DDBJ databases">
        <title>Fulvivirga kasyanovii gen. nov., sp nov., a novel member of the phylum Bacteroidetes isolated from seawater in a mussel farm.</title>
        <authorList>
            <person name="Zhao L.-H."/>
            <person name="Wang Z.-J."/>
        </authorList>
    </citation>
    <scope>NUCLEOTIDE SEQUENCE</scope>
    <source>
        <strain evidence="1">2943</strain>
    </source>
</reference>
<proteinExistence type="predicted"/>
<evidence type="ECO:0000313" key="1">
    <source>
        <dbReference type="EMBL" id="MBL3656671.1"/>
    </source>
</evidence>
<dbReference type="InterPro" id="IPR017574">
    <property type="entry name" value="CRISPR-assoc_prot_Cas7/Csc2"/>
</dbReference>
<dbReference type="NCBIfam" id="TIGR03157">
    <property type="entry name" value="cas_Csc2"/>
    <property type="match status" value="1"/>
</dbReference>
<comment type="caution">
    <text evidence="1">The sequence shown here is derived from an EMBL/GenBank/DDBJ whole genome shotgun (WGS) entry which is preliminary data.</text>
</comment>
<dbReference type="Proteomes" id="UP000659388">
    <property type="component" value="Unassembled WGS sequence"/>
</dbReference>
<organism evidence="1 2">
    <name type="scientific">Fulvivirga sediminis</name>
    <dbReference type="NCBI Taxonomy" id="2803949"/>
    <lineage>
        <taxon>Bacteria</taxon>
        <taxon>Pseudomonadati</taxon>
        <taxon>Bacteroidota</taxon>
        <taxon>Cytophagia</taxon>
        <taxon>Cytophagales</taxon>
        <taxon>Fulvivirgaceae</taxon>
        <taxon>Fulvivirga</taxon>
    </lineage>
</organism>
<dbReference type="EMBL" id="JAESIY010000005">
    <property type="protein sequence ID" value="MBL3656671.1"/>
    <property type="molecule type" value="Genomic_DNA"/>
</dbReference>
<evidence type="ECO:0000313" key="2">
    <source>
        <dbReference type="Proteomes" id="UP000659388"/>
    </source>
</evidence>
<dbReference type="Pfam" id="PF18320">
    <property type="entry name" value="Csc2"/>
    <property type="match status" value="1"/>
</dbReference>